<gene>
    <name evidence="3" type="ORF">CAEBREN_05342</name>
</gene>
<dbReference type="InParanoid" id="G0NIQ0"/>
<name>G0NIQ0_CAEBE</name>
<accession>G0NIQ0</accession>
<dbReference type="AlphaFoldDB" id="G0NIQ0"/>
<feature type="compositionally biased region" description="Low complexity" evidence="1">
    <location>
        <begin position="214"/>
        <end position="225"/>
    </location>
</feature>
<feature type="compositionally biased region" description="Basic residues" evidence="1">
    <location>
        <begin position="193"/>
        <end position="210"/>
    </location>
</feature>
<dbReference type="Proteomes" id="UP000008068">
    <property type="component" value="Unassembled WGS sequence"/>
</dbReference>
<keyword evidence="4" id="KW-1185">Reference proteome</keyword>
<protein>
    <submittedName>
        <fullName evidence="3">Uncharacterized protein</fullName>
    </submittedName>
</protein>
<reference evidence="4" key="1">
    <citation type="submission" date="2011-07" db="EMBL/GenBank/DDBJ databases">
        <authorList>
            <consortium name="Caenorhabditis brenneri Sequencing and Analysis Consortium"/>
            <person name="Wilson R.K."/>
        </authorList>
    </citation>
    <scope>NUCLEOTIDE SEQUENCE [LARGE SCALE GENOMIC DNA]</scope>
    <source>
        <strain evidence="4">PB2801</strain>
    </source>
</reference>
<evidence type="ECO:0000313" key="3">
    <source>
        <dbReference type="EMBL" id="EGT31941.1"/>
    </source>
</evidence>
<evidence type="ECO:0000256" key="2">
    <source>
        <dbReference type="SAM" id="Phobius"/>
    </source>
</evidence>
<keyword evidence="2" id="KW-0472">Membrane</keyword>
<feature type="region of interest" description="Disordered" evidence="1">
    <location>
        <begin position="144"/>
        <end position="225"/>
    </location>
</feature>
<evidence type="ECO:0000313" key="4">
    <source>
        <dbReference type="Proteomes" id="UP000008068"/>
    </source>
</evidence>
<dbReference type="EMBL" id="GL379891">
    <property type="protein sequence ID" value="EGT31941.1"/>
    <property type="molecule type" value="Genomic_DNA"/>
</dbReference>
<organism evidence="4">
    <name type="scientific">Caenorhabditis brenneri</name>
    <name type="common">Nematode worm</name>
    <dbReference type="NCBI Taxonomy" id="135651"/>
    <lineage>
        <taxon>Eukaryota</taxon>
        <taxon>Metazoa</taxon>
        <taxon>Ecdysozoa</taxon>
        <taxon>Nematoda</taxon>
        <taxon>Chromadorea</taxon>
        <taxon>Rhabditida</taxon>
        <taxon>Rhabditina</taxon>
        <taxon>Rhabditomorpha</taxon>
        <taxon>Rhabditoidea</taxon>
        <taxon>Rhabditidae</taxon>
        <taxon>Peloderinae</taxon>
        <taxon>Caenorhabditis</taxon>
    </lineage>
</organism>
<keyword evidence="2" id="KW-1133">Transmembrane helix</keyword>
<proteinExistence type="predicted"/>
<dbReference type="eggNOG" id="ENOG502T3I0">
    <property type="taxonomic scope" value="Eukaryota"/>
</dbReference>
<feature type="compositionally biased region" description="Low complexity" evidence="1">
    <location>
        <begin position="170"/>
        <end position="190"/>
    </location>
</feature>
<sequence>MVRVDFHLEYVAGSEQSFLTIHAVLLAFCHFGQRKADSCLTWAIPSLEANCEELKGKGLGCQEIVQKGVGYFCQSTFGFSLCSDKKYELQTTPTTTLATTTTTQLVTTSAPFPAGALLGGLFSGALFSVFITLVFFCFCKRNSSSDDGLSDAENGKGKKKKGKKNKKKATTTGTGTTGSTGTTNVTTTETAKTKKKKDKKKKKKHGKKGKKGTETASETRTATAY</sequence>
<evidence type="ECO:0000256" key="1">
    <source>
        <dbReference type="SAM" id="MobiDB-lite"/>
    </source>
</evidence>
<feature type="transmembrane region" description="Helical" evidence="2">
    <location>
        <begin position="116"/>
        <end position="139"/>
    </location>
</feature>
<dbReference type="HOGENOM" id="CLU_107293_0_0_1"/>
<feature type="compositionally biased region" description="Basic residues" evidence="1">
    <location>
        <begin position="157"/>
        <end position="169"/>
    </location>
</feature>
<keyword evidence="2" id="KW-0812">Transmembrane</keyword>